<comment type="caution">
    <text evidence="1">The sequence shown here is derived from an EMBL/GenBank/DDBJ whole genome shotgun (WGS) entry which is preliminary data.</text>
</comment>
<dbReference type="AlphaFoldDB" id="A0A3L6SQY9"/>
<dbReference type="PANTHER" id="PTHR33377:SF94">
    <property type="entry name" value="OS01G0582300 PROTEIN"/>
    <property type="match status" value="1"/>
</dbReference>
<sequence length="481" mass="54506">MDAVISAVVTDLISRFISFILQKSHQAHRAAANNTPRLQRLLLRARAVVEEADGRRIANHGMLVQLKQLRDSMYRGFYMLDTSQAACLSRPNGSGGLEEAATRQHELQEKIMDDLEAMLADMKEFLLLLMQCPPIARQPYSTYLFMERCVFGRRMEKEHIVSFLLSPCSSLDVLPVTGPFYIGKSTLVEHACREEAVQRSFSNILRLSSDDLNDLAAGSDDSTMDGHKLGRPSYGRSLLIVELVQDTDLAAWSKLHRSLRRRSDGRTKAILISRMDRASSLGTVQALRLTKLRREEYWYFFRVLAFGSADPYDHHPSLVPIAERIAAEIDGASFMMTGAIARALRADLSAQFWGRALGYVTKSMRMHARVFGEDPRAAQSGERYLSYIHGLKQDCPPMLCYRRYKTRSLQGDTTASEAMTGDVFAAATRSVRCGDKFDFVTQSHIPPYYYYVSRWVVEKRKRVHPGNKCPKRKRNEQTSLA</sequence>
<accession>A0A3L6SQY9</accession>
<dbReference type="InterPro" id="IPR027417">
    <property type="entry name" value="P-loop_NTPase"/>
</dbReference>
<reference evidence="2" key="1">
    <citation type="journal article" date="2019" name="Nat. Commun.">
        <title>The genome of broomcorn millet.</title>
        <authorList>
            <person name="Zou C."/>
            <person name="Miki D."/>
            <person name="Li D."/>
            <person name="Tang Q."/>
            <person name="Xiao L."/>
            <person name="Rajput S."/>
            <person name="Deng P."/>
            <person name="Jia W."/>
            <person name="Huang R."/>
            <person name="Zhang M."/>
            <person name="Sun Y."/>
            <person name="Hu J."/>
            <person name="Fu X."/>
            <person name="Schnable P.S."/>
            <person name="Li F."/>
            <person name="Zhang H."/>
            <person name="Feng B."/>
            <person name="Zhu X."/>
            <person name="Liu R."/>
            <person name="Schnable J.C."/>
            <person name="Zhu J.-K."/>
            <person name="Zhang H."/>
        </authorList>
    </citation>
    <scope>NUCLEOTIDE SEQUENCE [LARGE SCALE GENOMIC DNA]</scope>
</reference>
<dbReference type="OrthoDB" id="660188at2759"/>
<keyword evidence="2" id="KW-1185">Reference proteome</keyword>
<evidence type="ECO:0000313" key="2">
    <source>
        <dbReference type="Proteomes" id="UP000275267"/>
    </source>
</evidence>
<dbReference type="PANTHER" id="PTHR33377">
    <property type="entry name" value="OS10G0134700 PROTEIN-RELATED"/>
    <property type="match status" value="1"/>
</dbReference>
<evidence type="ECO:0008006" key="3">
    <source>
        <dbReference type="Google" id="ProtNLM"/>
    </source>
</evidence>
<proteinExistence type="predicted"/>
<dbReference type="EMBL" id="PQIB02000004">
    <property type="protein sequence ID" value="RLN24490.1"/>
    <property type="molecule type" value="Genomic_DNA"/>
</dbReference>
<evidence type="ECO:0000313" key="1">
    <source>
        <dbReference type="EMBL" id="RLN24490.1"/>
    </source>
</evidence>
<organism evidence="1 2">
    <name type="scientific">Panicum miliaceum</name>
    <name type="common">Proso millet</name>
    <name type="synonym">Broomcorn millet</name>
    <dbReference type="NCBI Taxonomy" id="4540"/>
    <lineage>
        <taxon>Eukaryota</taxon>
        <taxon>Viridiplantae</taxon>
        <taxon>Streptophyta</taxon>
        <taxon>Embryophyta</taxon>
        <taxon>Tracheophyta</taxon>
        <taxon>Spermatophyta</taxon>
        <taxon>Magnoliopsida</taxon>
        <taxon>Liliopsida</taxon>
        <taxon>Poales</taxon>
        <taxon>Poaceae</taxon>
        <taxon>PACMAD clade</taxon>
        <taxon>Panicoideae</taxon>
        <taxon>Panicodae</taxon>
        <taxon>Paniceae</taxon>
        <taxon>Panicinae</taxon>
        <taxon>Panicum</taxon>
        <taxon>Panicum sect. Panicum</taxon>
    </lineage>
</organism>
<name>A0A3L6SQY9_PANMI</name>
<protein>
    <recommendedName>
        <fullName evidence="3">Rx N-terminal domain-containing protein</fullName>
    </recommendedName>
</protein>
<dbReference type="STRING" id="4540.A0A3L6SQY9"/>
<gene>
    <name evidence="1" type="ORF">C2845_PM07G05220</name>
</gene>
<dbReference type="Proteomes" id="UP000275267">
    <property type="component" value="Unassembled WGS sequence"/>
</dbReference>
<dbReference type="SUPFAM" id="SSF52540">
    <property type="entry name" value="P-loop containing nucleoside triphosphate hydrolases"/>
    <property type="match status" value="1"/>
</dbReference>